<reference evidence="4" key="1">
    <citation type="submission" date="2014-09" db="EMBL/GenBank/DDBJ databases">
        <authorList>
            <person name="Magalhaes I.L.F."/>
            <person name="Oliveira U."/>
            <person name="Santos F.R."/>
            <person name="Vidigal T.H.D.A."/>
            <person name="Brescovit A.D."/>
            <person name="Santos A.J."/>
        </authorList>
    </citation>
    <scope>NUCLEOTIDE SEQUENCE</scope>
</reference>
<evidence type="ECO:0000313" key="4">
    <source>
        <dbReference type="EMBL" id="AIW81346.1"/>
    </source>
</evidence>
<feature type="domain" description="Alpha/beta hydrolase fold-3" evidence="3">
    <location>
        <begin position="83"/>
        <end position="286"/>
    </location>
</feature>
<dbReference type="GO" id="GO:0016787">
    <property type="term" value="F:hydrolase activity"/>
    <property type="evidence" value="ECO:0007669"/>
    <property type="project" value="UniProtKB-KW"/>
</dbReference>
<name>A0A0K0LBF4_9BACT</name>
<dbReference type="InterPro" id="IPR050300">
    <property type="entry name" value="GDXG_lipolytic_enzyme"/>
</dbReference>
<dbReference type="EMBL" id="KM669720">
    <property type="protein sequence ID" value="AIW81346.1"/>
    <property type="molecule type" value="Genomic_DNA"/>
</dbReference>
<comment type="similarity">
    <text evidence="1">Belongs to the 'GDXG' lipolytic enzyme family.</text>
</comment>
<dbReference type="InterPro" id="IPR002168">
    <property type="entry name" value="Lipase_GDXG_HIS_AS"/>
</dbReference>
<dbReference type="AlphaFoldDB" id="A0A0K0LBF4"/>
<dbReference type="InterPro" id="IPR013094">
    <property type="entry name" value="AB_hydrolase_3"/>
</dbReference>
<keyword evidence="2 4" id="KW-0378">Hydrolase</keyword>
<dbReference type="SUPFAM" id="SSF53474">
    <property type="entry name" value="alpha/beta-Hydrolases"/>
    <property type="match status" value="1"/>
</dbReference>
<evidence type="ECO:0000259" key="3">
    <source>
        <dbReference type="Pfam" id="PF07859"/>
    </source>
</evidence>
<organism evidence="4">
    <name type="scientific">uncultured bacterium TB157_p</name>
    <dbReference type="NCBI Taxonomy" id="1552133"/>
    <lineage>
        <taxon>Bacteria</taxon>
        <taxon>environmental samples</taxon>
    </lineage>
</organism>
<accession>A0A0K0LBF4</accession>
<sequence length="319" mass="34718">MTEIFIRPDARFFLDMLESMGRPPLQQLTALQLRENLNQTRALVEFPPPPLETVRDIMIPGPAGEIPARLFDPREEKAAAPMVVFFHGGGWVFGDLDSHARLCADIAIGLNLPVVAVDYRLAPEAVWPAAPDDCEAATRWLASSPEMLDLEVTGIILCGDSAGGNLAAITAAALRDSPADVPVLAQALLYPATDVSKQYPSNQLFGEGYYLTQDSLDWFIKQYGADVNDARMSPALGNLEGLPPSLVVAAGLDPLRDQARAYAQELINQGVETVYYEAKGNVHGFASIRKIIPSSEEDIHDIIGLLYQLISAKIFSETK</sequence>
<protein>
    <submittedName>
        <fullName evidence="4">Hydrolase fold protein</fullName>
    </submittedName>
</protein>
<dbReference type="InterPro" id="IPR029058">
    <property type="entry name" value="AB_hydrolase_fold"/>
</dbReference>
<dbReference type="Gene3D" id="3.40.50.1820">
    <property type="entry name" value="alpha/beta hydrolase"/>
    <property type="match status" value="1"/>
</dbReference>
<dbReference type="PANTHER" id="PTHR48081:SF8">
    <property type="entry name" value="ALPHA_BETA HYDROLASE FOLD-3 DOMAIN-CONTAINING PROTEIN-RELATED"/>
    <property type="match status" value="1"/>
</dbReference>
<dbReference type="PROSITE" id="PS01173">
    <property type="entry name" value="LIPASE_GDXG_HIS"/>
    <property type="match status" value="1"/>
</dbReference>
<dbReference type="PANTHER" id="PTHR48081">
    <property type="entry name" value="AB HYDROLASE SUPERFAMILY PROTEIN C4A8.06C"/>
    <property type="match status" value="1"/>
</dbReference>
<dbReference type="Pfam" id="PF07859">
    <property type="entry name" value="Abhydrolase_3"/>
    <property type="match status" value="1"/>
</dbReference>
<evidence type="ECO:0000256" key="1">
    <source>
        <dbReference type="ARBA" id="ARBA00010515"/>
    </source>
</evidence>
<evidence type="ECO:0000256" key="2">
    <source>
        <dbReference type="ARBA" id="ARBA00022801"/>
    </source>
</evidence>
<proteinExistence type="inferred from homology"/>